<protein>
    <submittedName>
        <fullName evidence="5">Uncharacterized protein</fullName>
    </submittedName>
</protein>
<dbReference type="Gramene" id="Bo4g030640.1">
    <property type="protein sequence ID" value="Bo4g030640.1"/>
    <property type="gene ID" value="Bo4g030640"/>
</dbReference>
<dbReference type="AlphaFoldDB" id="A0A0D3BR88"/>
<organism evidence="5 6">
    <name type="scientific">Brassica oleracea var. oleracea</name>
    <dbReference type="NCBI Taxonomy" id="109376"/>
    <lineage>
        <taxon>Eukaryota</taxon>
        <taxon>Viridiplantae</taxon>
        <taxon>Streptophyta</taxon>
        <taxon>Embryophyta</taxon>
        <taxon>Tracheophyta</taxon>
        <taxon>Spermatophyta</taxon>
        <taxon>Magnoliopsida</taxon>
        <taxon>eudicotyledons</taxon>
        <taxon>Gunneridae</taxon>
        <taxon>Pentapetalae</taxon>
        <taxon>rosids</taxon>
        <taxon>malvids</taxon>
        <taxon>Brassicales</taxon>
        <taxon>Brassicaceae</taxon>
        <taxon>Brassiceae</taxon>
        <taxon>Brassica</taxon>
    </lineage>
</organism>
<sequence>MEFNPFTEPSNFVDLLSSQQNVVFGNVPESQLPFFASQATHGLNIGEETQGSRKERRTWSPTDDVVLIDAVVGNEQRSIAFWKRIAAYYNASPKLVGCEKREAAQCKNRWQKINDLICKFCGAFEAATRERTSGQNETDVLKLAHEIFFTNYNKKFTLEHAWKELRNDQKWSELSTAKAEGSSKKSKSMDVSHSEMFTDCWFGCCLDLVSYCSETPTYPENYFRRCFRMNKPLFMHIVDRLSNEVDFFRQKRDGLGMLGLSALQKCTSVICVLAYGTAADAVDEYLRLGEMTTRSCVENFVEGIIYLFGDEYLQKPTPADLRRLLDIGEYRRFPGMIGSIDCMHWEWKNCPAAWKGQYSRGTLNDINVLYRSSVFDDIIKGQAPQVTFSVNGREYRMAYYLTDGIYTKWATFIQSIPIPQGTKARLFAQQQEAAQAVRKDVERAFGVLQARFAIVKNPALFWDKVKIGKIMRTCIILHNMIVEDEQDGYTQFDVSEFQQGEDNGSSHVDLTYSTDIPKNIANMMGVRTRIRDRQMHEQLKGDLVEHVWRKFGGDEDNQ</sequence>
<evidence type="ECO:0000259" key="3">
    <source>
        <dbReference type="PROSITE" id="PS50090"/>
    </source>
</evidence>
<evidence type="ECO:0000313" key="6">
    <source>
        <dbReference type="Proteomes" id="UP000032141"/>
    </source>
</evidence>
<dbReference type="InterPro" id="IPR001005">
    <property type="entry name" value="SANT/Myb"/>
</dbReference>
<dbReference type="PANTHER" id="PTHR47150">
    <property type="entry name" value="OS12G0169200 PROTEIN"/>
    <property type="match status" value="1"/>
</dbReference>
<name>A0A0D3BR88_BRAOL</name>
<dbReference type="STRING" id="109376.A0A0D3BR88"/>
<reference evidence="5 6" key="1">
    <citation type="journal article" date="2014" name="Genome Biol.">
        <title>Transcriptome and methylome profiling reveals relics of genome dominance in the mesopolyploid Brassica oleracea.</title>
        <authorList>
            <person name="Parkin I.A."/>
            <person name="Koh C."/>
            <person name="Tang H."/>
            <person name="Robinson S.J."/>
            <person name="Kagale S."/>
            <person name="Clarke W.E."/>
            <person name="Town C.D."/>
            <person name="Nixon J."/>
            <person name="Krishnakumar V."/>
            <person name="Bidwell S.L."/>
            <person name="Denoeud F."/>
            <person name="Belcram H."/>
            <person name="Links M.G."/>
            <person name="Just J."/>
            <person name="Clarke C."/>
            <person name="Bender T."/>
            <person name="Huebert T."/>
            <person name="Mason A.S."/>
            <person name="Pires J.C."/>
            <person name="Barker G."/>
            <person name="Moore J."/>
            <person name="Walley P.G."/>
            <person name="Manoli S."/>
            <person name="Batley J."/>
            <person name="Edwards D."/>
            <person name="Nelson M.N."/>
            <person name="Wang X."/>
            <person name="Paterson A.H."/>
            <person name="King G."/>
            <person name="Bancroft I."/>
            <person name="Chalhoub B."/>
            <person name="Sharpe A.G."/>
        </authorList>
    </citation>
    <scope>NUCLEOTIDE SEQUENCE</scope>
    <source>
        <strain evidence="5 6">cv. TO1000</strain>
    </source>
</reference>
<evidence type="ECO:0000313" key="5">
    <source>
        <dbReference type="EnsemblPlants" id="Bo4g030640.1"/>
    </source>
</evidence>
<dbReference type="InterPro" id="IPR017930">
    <property type="entry name" value="Myb_dom"/>
</dbReference>
<dbReference type="InterPro" id="IPR006912">
    <property type="entry name" value="Harbinger_derived_prot"/>
</dbReference>
<accession>A0A0D3BR88</accession>
<feature type="domain" description="Myb-like" evidence="3">
    <location>
        <begin position="51"/>
        <end position="114"/>
    </location>
</feature>
<dbReference type="Proteomes" id="UP000032141">
    <property type="component" value="Chromosome C4"/>
</dbReference>
<comment type="subcellular location">
    <subcellularLocation>
        <location evidence="1">Nucleus</location>
    </subcellularLocation>
</comment>
<dbReference type="EnsemblPlants" id="Bo4g030640.1">
    <property type="protein sequence ID" value="Bo4g030640.1"/>
    <property type="gene ID" value="Bo4g030640"/>
</dbReference>
<dbReference type="SMART" id="SM00717">
    <property type="entry name" value="SANT"/>
    <property type="match status" value="1"/>
</dbReference>
<keyword evidence="6" id="KW-1185">Reference proteome</keyword>
<evidence type="ECO:0000256" key="1">
    <source>
        <dbReference type="ARBA" id="ARBA00004123"/>
    </source>
</evidence>
<evidence type="ECO:0000259" key="4">
    <source>
        <dbReference type="PROSITE" id="PS51294"/>
    </source>
</evidence>
<dbReference type="eggNOG" id="ENOG502QR5Z">
    <property type="taxonomic scope" value="Eukaryota"/>
</dbReference>
<proteinExistence type="predicted"/>
<dbReference type="HOGENOM" id="CLU_012390_5_3_1"/>
<dbReference type="GO" id="GO:0005634">
    <property type="term" value="C:nucleus"/>
    <property type="evidence" value="ECO:0007669"/>
    <property type="project" value="UniProtKB-SubCell"/>
</dbReference>
<reference evidence="5" key="2">
    <citation type="submission" date="2015-03" db="UniProtKB">
        <authorList>
            <consortium name="EnsemblPlants"/>
        </authorList>
    </citation>
    <scope>IDENTIFICATION</scope>
</reference>
<dbReference type="PANTHER" id="PTHR47150:SF5">
    <property type="entry name" value="OS07G0546750 PROTEIN"/>
    <property type="match status" value="1"/>
</dbReference>
<dbReference type="PROSITE" id="PS50090">
    <property type="entry name" value="MYB_LIKE"/>
    <property type="match status" value="1"/>
</dbReference>
<dbReference type="PROSITE" id="PS51294">
    <property type="entry name" value="HTH_MYB"/>
    <property type="match status" value="1"/>
</dbReference>
<evidence type="ECO:0000256" key="2">
    <source>
        <dbReference type="ARBA" id="ARBA00023242"/>
    </source>
</evidence>
<dbReference type="Pfam" id="PF04827">
    <property type="entry name" value="Plant_tran"/>
    <property type="match status" value="1"/>
</dbReference>
<dbReference type="Pfam" id="PF00249">
    <property type="entry name" value="Myb_DNA-binding"/>
    <property type="match status" value="1"/>
</dbReference>
<dbReference type="Gene3D" id="1.10.10.60">
    <property type="entry name" value="Homeodomain-like"/>
    <property type="match status" value="1"/>
</dbReference>
<keyword evidence="2" id="KW-0539">Nucleus</keyword>
<feature type="domain" description="HTH myb-type" evidence="4">
    <location>
        <begin position="51"/>
        <end position="118"/>
    </location>
</feature>